<dbReference type="STRING" id="1176587.A8C56_03800"/>
<organism evidence="1 2">
    <name type="scientific">Niabella ginsenosidivorans</name>
    <dbReference type="NCBI Taxonomy" id="1176587"/>
    <lineage>
        <taxon>Bacteria</taxon>
        <taxon>Pseudomonadati</taxon>
        <taxon>Bacteroidota</taxon>
        <taxon>Chitinophagia</taxon>
        <taxon>Chitinophagales</taxon>
        <taxon>Chitinophagaceae</taxon>
        <taxon>Niabella</taxon>
    </lineage>
</organism>
<evidence type="ECO:0000313" key="2">
    <source>
        <dbReference type="Proteomes" id="UP000077667"/>
    </source>
</evidence>
<gene>
    <name evidence="1" type="ORF">A8C56_03800</name>
</gene>
<dbReference type="Proteomes" id="UP000077667">
    <property type="component" value="Chromosome"/>
</dbReference>
<proteinExistence type="predicted"/>
<dbReference type="EMBL" id="CP015772">
    <property type="protein sequence ID" value="ANH80221.1"/>
    <property type="molecule type" value="Genomic_DNA"/>
</dbReference>
<dbReference type="KEGG" id="nia:A8C56_03800"/>
<keyword evidence="2" id="KW-1185">Reference proteome</keyword>
<evidence type="ECO:0000313" key="1">
    <source>
        <dbReference type="EMBL" id="ANH80221.1"/>
    </source>
</evidence>
<sequence length="70" mass="7939">MLRQAINDKYLIVLKANNIQDRRLDRVRRTSGEISITDQIPSAHPLKAGLVGMTIKKKLVIRMNLDATLL</sequence>
<name>A0A1A9I0G2_9BACT</name>
<dbReference type="AlphaFoldDB" id="A0A1A9I0G2"/>
<protein>
    <submittedName>
        <fullName evidence="1">Uncharacterized protein</fullName>
    </submittedName>
</protein>
<accession>A0A1A9I0G2</accession>
<reference evidence="1 2" key="1">
    <citation type="submission" date="2016-05" db="EMBL/GenBank/DDBJ databases">
        <title>Niabella ginsenosidivorans BS26 whole genome sequencing.</title>
        <authorList>
            <person name="Im W.T."/>
            <person name="Siddiqi M.Z."/>
        </authorList>
    </citation>
    <scope>NUCLEOTIDE SEQUENCE [LARGE SCALE GENOMIC DNA]</scope>
    <source>
        <strain evidence="1 2">BS26</strain>
    </source>
</reference>